<dbReference type="SUPFAM" id="SSF52540">
    <property type="entry name" value="P-loop containing nucleoside triphosphate hydrolases"/>
    <property type="match status" value="1"/>
</dbReference>
<evidence type="ECO:0000256" key="4">
    <source>
        <dbReference type="ARBA" id="ARBA00023175"/>
    </source>
</evidence>
<dbReference type="PaxDb" id="2903-EOD27093"/>
<protein>
    <recommendedName>
        <fullName evidence="11">Myosin motor domain-containing protein</fullName>
    </recommendedName>
</protein>
<dbReference type="Gene3D" id="3.40.850.10">
    <property type="entry name" value="Kinesin motor domain"/>
    <property type="match status" value="1"/>
</dbReference>
<keyword evidence="5 6" id="KW-0009">Actin-binding</keyword>
<dbReference type="PANTHER" id="PTHR13140">
    <property type="entry name" value="MYOSIN"/>
    <property type="match status" value="1"/>
</dbReference>
<dbReference type="InterPro" id="IPR027417">
    <property type="entry name" value="P-loop_NTPase"/>
</dbReference>
<accession>A0A0D3JUA8</accession>
<evidence type="ECO:0000259" key="7">
    <source>
        <dbReference type="PROSITE" id="PS50106"/>
    </source>
</evidence>
<dbReference type="InterPro" id="IPR041489">
    <property type="entry name" value="PDZ_6"/>
</dbReference>
<feature type="domain" description="Myosin motor" evidence="8">
    <location>
        <begin position="24"/>
        <end position="687"/>
    </location>
</feature>
<reference evidence="9" key="2">
    <citation type="submission" date="2024-10" db="UniProtKB">
        <authorList>
            <consortium name="EnsemblProtists"/>
        </authorList>
    </citation>
    <scope>IDENTIFICATION</scope>
</reference>
<reference evidence="10" key="1">
    <citation type="journal article" date="2013" name="Nature">
        <title>Pan genome of the phytoplankton Emiliania underpins its global distribution.</title>
        <authorList>
            <person name="Read B.A."/>
            <person name="Kegel J."/>
            <person name="Klute M.J."/>
            <person name="Kuo A."/>
            <person name="Lefebvre S.C."/>
            <person name="Maumus F."/>
            <person name="Mayer C."/>
            <person name="Miller J."/>
            <person name="Monier A."/>
            <person name="Salamov A."/>
            <person name="Young J."/>
            <person name="Aguilar M."/>
            <person name="Claverie J.M."/>
            <person name="Frickenhaus S."/>
            <person name="Gonzalez K."/>
            <person name="Herman E.K."/>
            <person name="Lin Y.C."/>
            <person name="Napier J."/>
            <person name="Ogata H."/>
            <person name="Sarno A.F."/>
            <person name="Shmutz J."/>
            <person name="Schroeder D."/>
            <person name="de Vargas C."/>
            <person name="Verret F."/>
            <person name="von Dassow P."/>
            <person name="Valentin K."/>
            <person name="Van de Peer Y."/>
            <person name="Wheeler G."/>
            <person name="Dacks J.B."/>
            <person name="Delwiche C.F."/>
            <person name="Dyhrman S.T."/>
            <person name="Glockner G."/>
            <person name="John U."/>
            <person name="Richards T."/>
            <person name="Worden A.Z."/>
            <person name="Zhang X."/>
            <person name="Grigoriev I.V."/>
            <person name="Allen A.E."/>
            <person name="Bidle K."/>
            <person name="Borodovsky M."/>
            <person name="Bowler C."/>
            <person name="Brownlee C."/>
            <person name="Cock J.M."/>
            <person name="Elias M."/>
            <person name="Gladyshev V.N."/>
            <person name="Groth M."/>
            <person name="Guda C."/>
            <person name="Hadaegh A."/>
            <person name="Iglesias-Rodriguez M.D."/>
            <person name="Jenkins J."/>
            <person name="Jones B.M."/>
            <person name="Lawson T."/>
            <person name="Leese F."/>
            <person name="Lindquist E."/>
            <person name="Lobanov A."/>
            <person name="Lomsadze A."/>
            <person name="Malik S.B."/>
            <person name="Marsh M.E."/>
            <person name="Mackinder L."/>
            <person name="Mock T."/>
            <person name="Mueller-Roeber B."/>
            <person name="Pagarete A."/>
            <person name="Parker M."/>
            <person name="Probert I."/>
            <person name="Quesneville H."/>
            <person name="Raines C."/>
            <person name="Rensing S.A."/>
            <person name="Riano-Pachon D.M."/>
            <person name="Richier S."/>
            <person name="Rokitta S."/>
            <person name="Shiraiwa Y."/>
            <person name="Soanes D.M."/>
            <person name="van der Giezen M."/>
            <person name="Wahlund T.M."/>
            <person name="Williams B."/>
            <person name="Wilson W."/>
            <person name="Wolfe G."/>
            <person name="Wurch L.L."/>
        </authorList>
    </citation>
    <scope>NUCLEOTIDE SEQUENCE</scope>
</reference>
<dbReference type="SMART" id="SM00242">
    <property type="entry name" value="MYSc"/>
    <property type="match status" value="1"/>
</dbReference>
<feature type="region of interest" description="Actin-binding" evidence="6">
    <location>
        <begin position="564"/>
        <end position="586"/>
    </location>
</feature>
<dbReference type="PRINTS" id="PR00193">
    <property type="entry name" value="MYOSINHEAVY"/>
</dbReference>
<dbReference type="Pfam" id="PF00063">
    <property type="entry name" value="Myosin_head"/>
    <property type="match status" value="1"/>
</dbReference>
<dbReference type="RefSeq" id="XP_005779522.1">
    <property type="nucleotide sequence ID" value="XM_005779465.1"/>
</dbReference>
<evidence type="ECO:0000313" key="9">
    <source>
        <dbReference type="EnsemblProtists" id="EOD27093"/>
    </source>
</evidence>
<sequence length="904" mass="99440">MVGAVQAVLFLWAKMAHKDWGPRDTESELTRLKSITDKALLQNVEKRYRAGNIYTRSGRIVLAVNPYKKLPLYTEETLQAYKASLAPQVELPPHVYAVASSAHSGMLRTSTSQSVIISGESGAGKTETAKILLEYLAEVSCSGSDLHTRVLKTNPIMESFGCAKTIWNNNSSRFGKFLTLQFSPTGRMQGAFMKTYLLEKSRITSQLANEQNYHVFYTVAKGLSPSQRAELQLPKGSDAVEAFKLLNLRKASDVDWSELPCDFAELSAAFAVIPSLAGCQLSVWKVIMAVLYLGNLDFAGKGAVGDSTVADAKIADPSTTAVIARLLSIQPTELENAICIQNINAGGEWIKSPNSIAYASDALYSKLFDWVVEMINSSLISGEGGRYFIGAVDIFGFECFPTNSLEQLCINFANERMQHMFTEAVFESVIAEYQKEGIDVADITFEDNTPLLELIDKPATGILSLLAEECFFPNGTDASFAQKIKLAHARHPCFAEVKLDRTAFTLSHFPGKVTYQSAGFLEKNKDPLPQDLVVLMRFSDDDFVKTLFEEKKGAGVIDSFRVSLNELVKTLSATKTHFIRCVKPNMDKKAMSWDEDVMQRQLRTSGVVQAVKAVQATRKGFPDILPFAELLSRFEQVVPKAAIGKAGAEGVRALLKGAEVPETDYRVGKTKVFLGVGVLDRLEQRRMEYIASKVSDILGYAEYIGMDIKEDAHLLWIADEALQAPEPQGWEQRLDPKGGVYYYHGVTGMFYHSMKAQYEAQATVGPKLSNVLSPTAHLDTMKRGQMPALREVKFIKDSVESKMGFIFHRTDDAFDKSFFNVEGSVQPIIKTVKPGGLAESSGLVPGDVVLSVNGISGLNNFQVVEMLRQGKGVFNLVVFSGQPIVSLGQPVRQPITAESLGLDP</sequence>
<dbReference type="CDD" id="cd00124">
    <property type="entry name" value="MYSc"/>
    <property type="match status" value="1"/>
</dbReference>
<dbReference type="GO" id="GO:0016020">
    <property type="term" value="C:membrane"/>
    <property type="evidence" value="ECO:0007669"/>
    <property type="project" value="TreeGrafter"/>
</dbReference>
<dbReference type="GO" id="GO:0005737">
    <property type="term" value="C:cytoplasm"/>
    <property type="evidence" value="ECO:0007669"/>
    <property type="project" value="TreeGrafter"/>
</dbReference>
<dbReference type="PROSITE" id="PS51456">
    <property type="entry name" value="MYOSIN_MOTOR"/>
    <property type="match status" value="1"/>
</dbReference>
<evidence type="ECO:0000256" key="1">
    <source>
        <dbReference type="ARBA" id="ARBA00022741"/>
    </source>
</evidence>
<dbReference type="PANTHER" id="PTHR13140:SF706">
    <property type="entry name" value="DILUTE CLASS UNCONVENTIONAL MYOSIN, ISOFORM C"/>
    <property type="match status" value="1"/>
</dbReference>
<organism evidence="9 10">
    <name type="scientific">Emiliania huxleyi (strain CCMP1516)</name>
    <dbReference type="NCBI Taxonomy" id="280463"/>
    <lineage>
        <taxon>Eukaryota</taxon>
        <taxon>Haptista</taxon>
        <taxon>Haptophyta</taxon>
        <taxon>Prymnesiophyceae</taxon>
        <taxon>Isochrysidales</taxon>
        <taxon>Noelaerhabdaceae</taxon>
        <taxon>Emiliania</taxon>
    </lineage>
</organism>
<dbReference type="InterPro" id="IPR001478">
    <property type="entry name" value="PDZ"/>
</dbReference>
<dbReference type="AlphaFoldDB" id="A0A0D3JUA8"/>
<dbReference type="InterPro" id="IPR001609">
    <property type="entry name" value="Myosin_head_motor_dom-like"/>
</dbReference>
<evidence type="ECO:0000256" key="2">
    <source>
        <dbReference type="ARBA" id="ARBA00022840"/>
    </source>
</evidence>
<dbReference type="SMART" id="SM00228">
    <property type="entry name" value="PDZ"/>
    <property type="match status" value="1"/>
</dbReference>
<evidence type="ECO:0000256" key="5">
    <source>
        <dbReference type="ARBA" id="ARBA00023203"/>
    </source>
</evidence>
<dbReference type="SUPFAM" id="SSF50156">
    <property type="entry name" value="PDZ domain-like"/>
    <property type="match status" value="1"/>
</dbReference>
<dbReference type="EnsemblProtists" id="EOD27093">
    <property type="protein sequence ID" value="EOD27093"/>
    <property type="gene ID" value="EMIHUDRAFT_450146"/>
</dbReference>
<dbReference type="eggNOG" id="KOG0160">
    <property type="taxonomic scope" value="Eukaryota"/>
</dbReference>
<dbReference type="Pfam" id="PF17820">
    <property type="entry name" value="PDZ_6"/>
    <property type="match status" value="1"/>
</dbReference>
<evidence type="ECO:0000259" key="8">
    <source>
        <dbReference type="PROSITE" id="PS51456"/>
    </source>
</evidence>
<dbReference type="HOGENOM" id="CLU_000192_7_5_1"/>
<dbReference type="Gene3D" id="2.30.42.10">
    <property type="match status" value="1"/>
</dbReference>
<proteinExistence type="inferred from homology"/>
<dbReference type="CDD" id="cd00136">
    <property type="entry name" value="PDZ_canonical"/>
    <property type="match status" value="1"/>
</dbReference>
<dbReference type="GO" id="GO:0005524">
    <property type="term" value="F:ATP binding"/>
    <property type="evidence" value="ECO:0007669"/>
    <property type="project" value="UniProtKB-UniRule"/>
</dbReference>
<feature type="binding site" evidence="6">
    <location>
        <begin position="119"/>
        <end position="126"/>
    </location>
    <ligand>
        <name>ATP</name>
        <dbReference type="ChEBI" id="CHEBI:30616"/>
    </ligand>
</feature>
<dbReference type="KEGG" id="ehx:EMIHUDRAFT_450146"/>
<dbReference type="PROSITE" id="PS50106">
    <property type="entry name" value="PDZ"/>
    <property type="match status" value="1"/>
</dbReference>
<dbReference type="STRING" id="2903.R1CVN4"/>
<dbReference type="GO" id="GO:0051015">
    <property type="term" value="F:actin filament binding"/>
    <property type="evidence" value="ECO:0007669"/>
    <property type="project" value="TreeGrafter"/>
</dbReference>
<evidence type="ECO:0000313" key="10">
    <source>
        <dbReference type="Proteomes" id="UP000013827"/>
    </source>
</evidence>
<dbReference type="GO" id="GO:0016459">
    <property type="term" value="C:myosin complex"/>
    <property type="evidence" value="ECO:0007669"/>
    <property type="project" value="UniProtKB-KW"/>
</dbReference>
<evidence type="ECO:0000256" key="3">
    <source>
        <dbReference type="ARBA" id="ARBA00023123"/>
    </source>
</evidence>
<dbReference type="Gene3D" id="1.20.5.4820">
    <property type="match status" value="1"/>
</dbReference>
<dbReference type="Gene3D" id="1.10.10.820">
    <property type="match status" value="1"/>
</dbReference>
<keyword evidence="2 6" id="KW-0067">ATP-binding</keyword>
<dbReference type="CDD" id="cd00201">
    <property type="entry name" value="WW"/>
    <property type="match status" value="1"/>
</dbReference>
<dbReference type="InterPro" id="IPR036034">
    <property type="entry name" value="PDZ_sf"/>
</dbReference>
<dbReference type="GO" id="GO:0000146">
    <property type="term" value="F:microfilament motor activity"/>
    <property type="evidence" value="ECO:0007669"/>
    <property type="project" value="TreeGrafter"/>
</dbReference>
<keyword evidence="3 6" id="KW-0518">Myosin</keyword>
<dbReference type="GeneID" id="17272639"/>
<dbReference type="Gene3D" id="2.20.70.10">
    <property type="match status" value="1"/>
</dbReference>
<dbReference type="GO" id="GO:0007015">
    <property type="term" value="P:actin filament organization"/>
    <property type="evidence" value="ECO:0007669"/>
    <property type="project" value="TreeGrafter"/>
</dbReference>
<dbReference type="Gene3D" id="1.20.120.720">
    <property type="entry name" value="Myosin VI head, motor domain, U50 subdomain"/>
    <property type="match status" value="1"/>
</dbReference>
<dbReference type="Proteomes" id="UP000013827">
    <property type="component" value="Unassembled WGS sequence"/>
</dbReference>
<evidence type="ECO:0000256" key="6">
    <source>
        <dbReference type="PROSITE-ProRule" id="PRU00782"/>
    </source>
</evidence>
<evidence type="ECO:0008006" key="11">
    <source>
        <dbReference type="Google" id="ProtNLM"/>
    </source>
</evidence>
<dbReference type="InterPro" id="IPR036961">
    <property type="entry name" value="Kinesin_motor_dom_sf"/>
</dbReference>
<dbReference type="InterPro" id="IPR001202">
    <property type="entry name" value="WW_dom"/>
</dbReference>
<dbReference type="Gene3D" id="1.20.58.530">
    <property type="match status" value="1"/>
</dbReference>
<name>A0A0D3JUA8_EMIH1</name>
<comment type="similarity">
    <text evidence="6">Belongs to the TRAFAC class myosin-kinesin ATPase superfamily. Myosin family.</text>
</comment>
<keyword evidence="1 6" id="KW-0547">Nucleotide-binding</keyword>
<keyword evidence="10" id="KW-1185">Reference proteome</keyword>
<keyword evidence="4 6" id="KW-0505">Motor protein</keyword>
<feature type="domain" description="PDZ" evidence="7">
    <location>
        <begin position="791"/>
        <end position="882"/>
    </location>
</feature>